<evidence type="ECO:0000313" key="2">
    <source>
        <dbReference type="Proteomes" id="UP001610563"/>
    </source>
</evidence>
<dbReference type="PANTHER" id="PTHR40788:SF2">
    <property type="entry name" value="CLR5 DOMAIN-CONTAINING PROTEIN"/>
    <property type="match status" value="1"/>
</dbReference>
<protein>
    <submittedName>
        <fullName evidence="1">Uncharacterized protein</fullName>
    </submittedName>
</protein>
<comment type="caution">
    <text evidence="1">The sequence shown here is derived from an EMBL/GenBank/DDBJ whole genome shotgun (WGS) entry which is preliminary data.</text>
</comment>
<accession>A0ABR4GH93</accession>
<keyword evidence="2" id="KW-1185">Reference proteome</keyword>
<dbReference type="PANTHER" id="PTHR40788">
    <property type="entry name" value="CLR5 DOMAIN-CONTAINING PROTEIN-RELATED"/>
    <property type="match status" value="1"/>
</dbReference>
<name>A0ABR4GH93_9EURO</name>
<sequence>MDNEQSNARIASDIAERLGDIQLIGEGPLPEVKSLEDVRREIRSRSGSIYENYETLQAILQRHEDTIQRRWLKSSRQERLAVLLSAWPNMTSSHRPNFDVFWKGSYVVHPYDGIPRERFLCPYINQEDLLVPKALLLLVNSRGRNPPSLFAATDIDAMKLGRATRRFPELHIKLSSGKPALLENYFMRVNGLTVNTREYGKLVARKYQPEAFDGNVNKKQCEIEEGLLLLEAQDRLLKFLVHSCHQILHDIPQDVLLGDSLPLLPKPQFKSEVTGYASLAAMAAEALYRSPAQLDLSLVKSTLSARVSALEDHLWALREDPDYFAIQLLEAKEHLMQNLKNGNGKANHPLLSDSQQPTMWAQAMCTSVGETYWNLEILSEASRLAEKVALLQKKHAADISSSKDLPGDYLEALLLFHHFLDRAPALLQGTLWHAAPGSPPLRRMFRRQPSRTSVVAHYLWRENDVLSLITMPVLVDELERLLQAEPSARAMLTPTLSAMVSDLSLLSQCWRQINSYQPWAWTWESTLIKRRDELESQYIKRFHANSRYVNVFEPNNFIKLGALCDFSGGKFAYPFEAPRTEQNVDALRSAELRLNAVWAAFDQVLLKAGDLRGTAADRLLSQQSILRRTRNWVGSENRPPGTSIGSDSYHSCQSMSEVYTLFRSSSTQQAKKSSAGSAKAQLSFSVDARALKVFRALFFDPAVTDIPREVPWKDFLHAMTSVGLTVIKLYNSTWQFAPSKLDVKRSIQFSEPRGKISITMARVFGRKLNRAYSMDGRPKCFL</sequence>
<proteinExistence type="predicted"/>
<dbReference type="EMBL" id="JBFTWV010000014">
    <property type="protein sequence ID" value="KAL2798316.1"/>
    <property type="molecule type" value="Genomic_DNA"/>
</dbReference>
<reference evidence="1 2" key="1">
    <citation type="submission" date="2024-07" db="EMBL/GenBank/DDBJ databases">
        <title>Section-level genome sequencing and comparative genomics of Aspergillus sections Usti and Cavernicolus.</title>
        <authorList>
            <consortium name="Lawrence Berkeley National Laboratory"/>
            <person name="Nybo J.L."/>
            <person name="Vesth T.C."/>
            <person name="Theobald S."/>
            <person name="Frisvad J.C."/>
            <person name="Larsen T.O."/>
            <person name="Kjaerboelling I."/>
            <person name="Rothschild-Mancinelli K."/>
            <person name="Lyhne E.K."/>
            <person name="Kogle M.E."/>
            <person name="Barry K."/>
            <person name="Clum A."/>
            <person name="Na H."/>
            <person name="Ledsgaard L."/>
            <person name="Lin J."/>
            <person name="Lipzen A."/>
            <person name="Kuo A."/>
            <person name="Riley R."/>
            <person name="Mondo S."/>
            <person name="Labutti K."/>
            <person name="Haridas S."/>
            <person name="Pangalinan J."/>
            <person name="Salamov A.A."/>
            <person name="Simmons B.A."/>
            <person name="Magnuson J.K."/>
            <person name="Chen J."/>
            <person name="Drula E."/>
            <person name="Henrissat B."/>
            <person name="Wiebenga A."/>
            <person name="Lubbers R.J."/>
            <person name="Gomes A.C."/>
            <person name="Makela M.R."/>
            <person name="Stajich J."/>
            <person name="Grigoriev I.V."/>
            <person name="Mortensen U.H."/>
            <person name="De Vries R.P."/>
            <person name="Baker S.E."/>
            <person name="Andersen M.R."/>
        </authorList>
    </citation>
    <scope>NUCLEOTIDE SEQUENCE [LARGE SCALE GENOMIC DNA]</scope>
    <source>
        <strain evidence="1 2">CBS 209.92</strain>
    </source>
</reference>
<gene>
    <name evidence="1" type="ORF">BJX66DRAFT_347391</name>
</gene>
<organism evidence="1 2">
    <name type="scientific">Aspergillus keveii</name>
    <dbReference type="NCBI Taxonomy" id="714993"/>
    <lineage>
        <taxon>Eukaryota</taxon>
        <taxon>Fungi</taxon>
        <taxon>Dikarya</taxon>
        <taxon>Ascomycota</taxon>
        <taxon>Pezizomycotina</taxon>
        <taxon>Eurotiomycetes</taxon>
        <taxon>Eurotiomycetidae</taxon>
        <taxon>Eurotiales</taxon>
        <taxon>Aspergillaceae</taxon>
        <taxon>Aspergillus</taxon>
        <taxon>Aspergillus subgen. Nidulantes</taxon>
    </lineage>
</organism>
<dbReference type="Proteomes" id="UP001610563">
    <property type="component" value="Unassembled WGS sequence"/>
</dbReference>
<evidence type="ECO:0000313" key="1">
    <source>
        <dbReference type="EMBL" id="KAL2798316.1"/>
    </source>
</evidence>